<organism evidence="1 2">
    <name type="scientific">Methanosarcina horonobensis HB-1 = JCM 15518</name>
    <dbReference type="NCBI Taxonomy" id="1434110"/>
    <lineage>
        <taxon>Archaea</taxon>
        <taxon>Methanobacteriati</taxon>
        <taxon>Methanobacteriota</taxon>
        <taxon>Stenosarchaea group</taxon>
        <taxon>Methanomicrobia</taxon>
        <taxon>Methanosarcinales</taxon>
        <taxon>Methanosarcinaceae</taxon>
        <taxon>Methanosarcina</taxon>
    </lineage>
</organism>
<name>A0A0E3WTJ5_9EURY</name>
<reference evidence="1 2" key="1">
    <citation type="submission" date="2014-07" db="EMBL/GenBank/DDBJ databases">
        <title>Methanogenic archaea and the global carbon cycle.</title>
        <authorList>
            <person name="Henriksen J.R."/>
            <person name="Luke J."/>
            <person name="Reinhart S."/>
            <person name="Benedict M.N."/>
            <person name="Youngblut N.D."/>
            <person name="Metcalf M.E."/>
            <person name="Whitaker R.J."/>
            <person name="Metcalf W.W."/>
        </authorList>
    </citation>
    <scope>NUCLEOTIDE SEQUENCE [LARGE SCALE GENOMIC DNA]</scope>
    <source>
        <strain evidence="1 2">HB-1</strain>
    </source>
</reference>
<protein>
    <submittedName>
        <fullName evidence="1">Uncharacterized protein</fullName>
    </submittedName>
</protein>
<dbReference type="AlphaFoldDB" id="A0A0E3WTJ5"/>
<gene>
    <name evidence="1" type="ORF">MSHOH_1487</name>
</gene>
<proteinExistence type="predicted"/>
<dbReference type="Proteomes" id="UP000033101">
    <property type="component" value="Chromosome"/>
</dbReference>
<sequence>MIFHFFSESKEIYTKIAHKAVIRILYALKIYISGSDTVTKEFEFSLTTKKEIKKCQGIYFPWYPPVIY</sequence>
<keyword evidence="2" id="KW-1185">Reference proteome</keyword>
<dbReference type="EMBL" id="CP009516">
    <property type="protein sequence ID" value="AKB77970.1"/>
    <property type="molecule type" value="Genomic_DNA"/>
</dbReference>
<accession>A0A0E3WTJ5</accession>
<evidence type="ECO:0000313" key="1">
    <source>
        <dbReference type="EMBL" id="AKB77970.1"/>
    </source>
</evidence>
<evidence type="ECO:0000313" key="2">
    <source>
        <dbReference type="Proteomes" id="UP000033101"/>
    </source>
</evidence>
<dbReference type="HOGENOM" id="CLU_2784109_0_0_2"/>
<dbReference type="KEGG" id="mhor:MSHOH_1487"/>